<gene>
    <name evidence="8" type="primary">ydiU</name>
    <name evidence="8" type="synonym">selO</name>
    <name evidence="9" type="ORF">ACFOM9_04660</name>
</gene>
<evidence type="ECO:0000256" key="8">
    <source>
        <dbReference type="HAMAP-Rule" id="MF_00692"/>
    </source>
</evidence>
<feature type="binding site" evidence="8">
    <location>
        <position position="103"/>
    </location>
    <ligand>
        <name>ATP</name>
        <dbReference type="ChEBI" id="CHEBI:30616"/>
    </ligand>
</feature>
<evidence type="ECO:0000256" key="7">
    <source>
        <dbReference type="ARBA" id="ARBA00022842"/>
    </source>
</evidence>
<feature type="binding site" evidence="8">
    <location>
        <position position="289"/>
    </location>
    <ligand>
        <name>Mg(2+)</name>
        <dbReference type="ChEBI" id="CHEBI:18420"/>
    </ligand>
</feature>
<evidence type="ECO:0000313" key="9">
    <source>
        <dbReference type="EMBL" id="MFC3659373.1"/>
    </source>
</evidence>
<comment type="catalytic activity">
    <reaction evidence="8">
        <text>L-histidyl-[protein] + UTP = N(tele)-(5'-uridylyl)-L-histidyl-[protein] + diphosphate</text>
        <dbReference type="Rhea" id="RHEA:83891"/>
        <dbReference type="Rhea" id="RHEA-COMP:9745"/>
        <dbReference type="Rhea" id="RHEA-COMP:20239"/>
        <dbReference type="ChEBI" id="CHEBI:29979"/>
        <dbReference type="ChEBI" id="CHEBI:33019"/>
        <dbReference type="ChEBI" id="CHEBI:46398"/>
        <dbReference type="ChEBI" id="CHEBI:233474"/>
    </reaction>
</comment>
<keyword evidence="5 8" id="KW-0547">Nucleotide-binding</keyword>
<organism evidence="9 10">
    <name type="scientific">Luteimonas notoginsengisoli</name>
    <dbReference type="NCBI Taxonomy" id="1578200"/>
    <lineage>
        <taxon>Bacteria</taxon>
        <taxon>Pseudomonadati</taxon>
        <taxon>Pseudomonadota</taxon>
        <taxon>Gammaproteobacteria</taxon>
        <taxon>Lysobacterales</taxon>
        <taxon>Lysobacteraceae</taxon>
        <taxon>Luteimonas</taxon>
    </lineage>
</organism>
<dbReference type="EC" id="2.7.7.-" evidence="8"/>
<dbReference type="RefSeq" id="WP_386706640.1">
    <property type="nucleotide sequence ID" value="NZ_JBHRYF010000001.1"/>
</dbReference>
<keyword evidence="2 8" id="KW-0808">Transferase</keyword>
<reference evidence="10" key="1">
    <citation type="journal article" date="2019" name="Int. J. Syst. Evol. Microbiol.">
        <title>The Global Catalogue of Microorganisms (GCM) 10K type strain sequencing project: providing services to taxonomists for standard genome sequencing and annotation.</title>
        <authorList>
            <consortium name="The Broad Institute Genomics Platform"/>
            <consortium name="The Broad Institute Genome Sequencing Center for Infectious Disease"/>
            <person name="Wu L."/>
            <person name="Ma J."/>
        </authorList>
    </citation>
    <scope>NUCLEOTIDE SEQUENCE [LARGE SCALE GENOMIC DNA]</scope>
    <source>
        <strain evidence="10">KCTC 42211</strain>
    </source>
</reference>
<dbReference type="PANTHER" id="PTHR32057">
    <property type="entry name" value="PROTEIN ADENYLYLTRANSFERASE SELO, MITOCHONDRIAL"/>
    <property type="match status" value="1"/>
</dbReference>
<feature type="binding site" evidence="8">
    <location>
        <position position="105"/>
    </location>
    <ligand>
        <name>ATP</name>
        <dbReference type="ChEBI" id="CHEBI:30616"/>
    </ligand>
</feature>
<feature type="binding site" evidence="8">
    <location>
        <position position="196"/>
    </location>
    <ligand>
        <name>ATP</name>
        <dbReference type="ChEBI" id="CHEBI:30616"/>
    </ligand>
</feature>
<feature type="binding site" evidence="8">
    <location>
        <position position="126"/>
    </location>
    <ligand>
        <name>ATP</name>
        <dbReference type="ChEBI" id="CHEBI:30616"/>
    </ligand>
</feature>
<comment type="catalytic activity">
    <reaction evidence="8">
        <text>L-tyrosyl-[protein] + UTP = O-(5'-uridylyl)-L-tyrosyl-[protein] + diphosphate</text>
        <dbReference type="Rhea" id="RHEA:83887"/>
        <dbReference type="Rhea" id="RHEA-COMP:10136"/>
        <dbReference type="Rhea" id="RHEA-COMP:20238"/>
        <dbReference type="ChEBI" id="CHEBI:33019"/>
        <dbReference type="ChEBI" id="CHEBI:46398"/>
        <dbReference type="ChEBI" id="CHEBI:46858"/>
        <dbReference type="ChEBI" id="CHEBI:90602"/>
    </reaction>
</comment>
<keyword evidence="8" id="KW-0464">Manganese</keyword>
<sequence>MTLPALRFDNAFLRELPGDSDAGPGVRQVHGALWSRVDPEPVAAPRLLAYSRNMAQRLGFGVADLASSDFASVFGGNALLPGMAPYASNYGGHQFGHWAGQLGDGRAITLGEVLDADGARHELQLKGAGPTPYSRRADGRAVLRSSIREFLCSEAMHHLGVPTTRALSLVVTGDQVVRDMFYDGHPRAEQGAVVCRVAPSFLRFGSFELPASRGDAGLLRQLAEFCVWRDFPELLPGPSGAPLAEMRAVGAFTETLFGDWFARVCERTAATVAHWMRVGFVHGVLNTDNMSILGLTIDYGPYGWIDAYDPEWTPNTTDAQGRRYRFGWQPQVAHWNLARLAQALSPLFAGSERLQDGLDLYAAAYAHHERDNTARKLGLAECRDADVDLMRALQALMQDVEIDMTLWFRALADVDADAPSLAPMDSAFYDAAKREASEAALTDWLLRYAARLRDDPLSPQARRERMHAANPRYVLRNYLAQQAIDRAEQGDAGGVVELLEVMQRPYDDQPGREAFARKRPDWARDRAGCSMLSCSS</sequence>
<comment type="caution">
    <text evidence="9">The sequence shown here is derived from an EMBL/GenBank/DDBJ whole genome shotgun (WGS) entry which is preliminary data.</text>
</comment>
<dbReference type="InterPro" id="IPR003846">
    <property type="entry name" value="SelO"/>
</dbReference>
<comment type="similarity">
    <text evidence="1 8">Belongs to the SELO family.</text>
</comment>
<evidence type="ECO:0000256" key="4">
    <source>
        <dbReference type="ARBA" id="ARBA00022723"/>
    </source>
</evidence>
<dbReference type="EC" id="2.7.7.108" evidence="8"/>
<feature type="binding site" evidence="8">
    <location>
        <position position="106"/>
    </location>
    <ligand>
        <name>ATP</name>
        <dbReference type="ChEBI" id="CHEBI:30616"/>
    </ligand>
</feature>
<comment type="cofactor">
    <cofactor evidence="8">
        <name>Mg(2+)</name>
        <dbReference type="ChEBI" id="CHEBI:18420"/>
    </cofactor>
    <cofactor evidence="8">
        <name>Mn(2+)</name>
        <dbReference type="ChEBI" id="CHEBI:29035"/>
    </cofactor>
</comment>
<keyword evidence="6 8" id="KW-0067">ATP-binding</keyword>
<keyword evidence="10" id="KW-1185">Reference proteome</keyword>
<feature type="binding site" evidence="8">
    <location>
        <position position="298"/>
    </location>
    <ligand>
        <name>ATP</name>
        <dbReference type="ChEBI" id="CHEBI:30616"/>
    </ligand>
</feature>
<evidence type="ECO:0000256" key="1">
    <source>
        <dbReference type="ARBA" id="ARBA00009747"/>
    </source>
</evidence>
<protein>
    <recommendedName>
        <fullName evidence="8">Protein nucleotidyltransferase YdiU</fullName>
        <ecNumber evidence="8">2.7.7.-</ecNumber>
    </recommendedName>
    <alternativeName>
        <fullName evidence="8">Protein adenylyltransferase YdiU</fullName>
        <ecNumber evidence="8">2.7.7.108</ecNumber>
    </alternativeName>
    <alternativeName>
        <fullName evidence="8">Protein uridylyltransferase YdiU</fullName>
        <ecNumber evidence="8">2.7.7.-</ecNumber>
    </alternativeName>
</protein>
<name>A0ABV7US70_9GAMM</name>
<comment type="catalytic activity">
    <reaction evidence="8">
        <text>L-seryl-[protein] + ATP = 3-O-(5'-adenylyl)-L-seryl-[protein] + diphosphate</text>
        <dbReference type="Rhea" id="RHEA:58120"/>
        <dbReference type="Rhea" id="RHEA-COMP:9863"/>
        <dbReference type="Rhea" id="RHEA-COMP:15073"/>
        <dbReference type="ChEBI" id="CHEBI:29999"/>
        <dbReference type="ChEBI" id="CHEBI:30616"/>
        <dbReference type="ChEBI" id="CHEBI:33019"/>
        <dbReference type="ChEBI" id="CHEBI:142516"/>
        <dbReference type="EC" id="2.7.7.108"/>
    </reaction>
</comment>
<evidence type="ECO:0000256" key="2">
    <source>
        <dbReference type="ARBA" id="ARBA00022679"/>
    </source>
</evidence>
<feature type="binding site" evidence="8">
    <location>
        <position position="138"/>
    </location>
    <ligand>
        <name>ATP</name>
        <dbReference type="ChEBI" id="CHEBI:30616"/>
    </ligand>
</feature>
<evidence type="ECO:0000256" key="3">
    <source>
        <dbReference type="ARBA" id="ARBA00022695"/>
    </source>
</evidence>
<feature type="binding site" evidence="8">
    <location>
        <position position="298"/>
    </location>
    <ligand>
        <name>Mg(2+)</name>
        <dbReference type="ChEBI" id="CHEBI:18420"/>
    </ligand>
</feature>
<dbReference type="HAMAP" id="MF_00692">
    <property type="entry name" value="SelO"/>
    <property type="match status" value="1"/>
</dbReference>
<evidence type="ECO:0000313" key="10">
    <source>
        <dbReference type="Proteomes" id="UP001595724"/>
    </source>
</evidence>
<dbReference type="NCBIfam" id="NF000658">
    <property type="entry name" value="PRK00029.1"/>
    <property type="match status" value="1"/>
</dbReference>
<evidence type="ECO:0000256" key="6">
    <source>
        <dbReference type="ARBA" id="ARBA00022840"/>
    </source>
</evidence>
<dbReference type="EMBL" id="JBHRYF010000001">
    <property type="protein sequence ID" value="MFC3659373.1"/>
    <property type="molecule type" value="Genomic_DNA"/>
</dbReference>
<proteinExistence type="inferred from homology"/>
<feature type="binding site" evidence="8">
    <location>
        <position position="139"/>
    </location>
    <ligand>
        <name>ATP</name>
        <dbReference type="ChEBI" id="CHEBI:30616"/>
    </ligand>
</feature>
<comment type="catalytic activity">
    <reaction evidence="8">
        <text>L-seryl-[protein] + UTP = O-(5'-uridylyl)-L-seryl-[protein] + diphosphate</text>
        <dbReference type="Rhea" id="RHEA:64604"/>
        <dbReference type="Rhea" id="RHEA-COMP:9863"/>
        <dbReference type="Rhea" id="RHEA-COMP:16635"/>
        <dbReference type="ChEBI" id="CHEBI:29999"/>
        <dbReference type="ChEBI" id="CHEBI:33019"/>
        <dbReference type="ChEBI" id="CHEBI:46398"/>
        <dbReference type="ChEBI" id="CHEBI:156051"/>
    </reaction>
</comment>
<comment type="catalytic activity">
    <reaction evidence="8">
        <text>L-threonyl-[protein] + ATP = 3-O-(5'-adenylyl)-L-threonyl-[protein] + diphosphate</text>
        <dbReference type="Rhea" id="RHEA:54292"/>
        <dbReference type="Rhea" id="RHEA-COMP:11060"/>
        <dbReference type="Rhea" id="RHEA-COMP:13847"/>
        <dbReference type="ChEBI" id="CHEBI:30013"/>
        <dbReference type="ChEBI" id="CHEBI:30616"/>
        <dbReference type="ChEBI" id="CHEBI:33019"/>
        <dbReference type="ChEBI" id="CHEBI:138113"/>
        <dbReference type="EC" id="2.7.7.108"/>
    </reaction>
</comment>
<accession>A0ABV7US70</accession>
<keyword evidence="3 8" id="KW-0548">Nucleotidyltransferase</keyword>
<keyword evidence="4 8" id="KW-0479">Metal-binding</keyword>
<dbReference type="Pfam" id="PF02696">
    <property type="entry name" value="SelO"/>
    <property type="match status" value="1"/>
</dbReference>
<evidence type="ECO:0000256" key="5">
    <source>
        <dbReference type="ARBA" id="ARBA00022741"/>
    </source>
</evidence>
<dbReference type="PANTHER" id="PTHR32057:SF14">
    <property type="entry name" value="PROTEIN ADENYLYLTRANSFERASE SELO, MITOCHONDRIAL"/>
    <property type="match status" value="1"/>
</dbReference>
<keyword evidence="7 8" id="KW-0460">Magnesium</keyword>
<comment type="catalytic activity">
    <reaction evidence="8">
        <text>L-tyrosyl-[protein] + ATP = O-(5'-adenylyl)-L-tyrosyl-[protein] + diphosphate</text>
        <dbReference type="Rhea" id="RHEA:54288"/>
        <dbReference type="Rhea" id="RHEA-COMP:10136"/>
        <dbReference type="Rhea" id="RHEA-COMP:13846"/>
        <dbReference type="ChEBI" id="CHEBI:30616"/>
        <dbReference type="ChEBI" id="CHEBI:33019"/>
        <dbReference type="ChEBI" id="CHEBI:46858"/>
        <dbReference type="ChEBI" id="CHEBI:83624"/>
        <dbReference type="EC" id="2.7.7.108"/>
    </reaction>
</comment>
<feature type="active site" description="Proton acceptor" evidence="8">
    <location>
        <position position="288"/>
    </location>
</feature>
<comment type="function">
    <text evidence="8">Nucleotidyltransferase involved in the post-translational modification of proteins. It can catalyze the addition of adenosine monophosphate (AMP) or uridine monophosphate (UMP) to a protein, resulting in modifications known as AMPylation and UMPylation.</text>
</comment>
<dbReference type="Proteomes" id="UP001595724">
    <property type="component" value="Unassembled WGS sequence"/>
</dbReference>
<feature type="binding site" evidence="8">
    <location>
        <position position="203"/>
    </location>
    <ligand>
        <name>ATP</name>
        <dbReference type="ChEBI" id="CHEBI:30616"/>
    </ligand>
</feature>